<dbReference type="AlphaFoldDB" id="A0A6I4MKJ9"/>
<accession>A0A6I4MKJ9</accession>
<gene>
    <name evidence="1" type="ORF">F8568_020680</name>
</gene>
<comment type="caution">
    <text evidence="1">The sequence shown here is derived from an EMBL/GenBank/DDBJ whole genome shotgun (WGS) entry which is preliminary data.</text>
</comment>
<organism evidence="1 2">
    <name type="scientific">Actinomadura physcomitrii</name>
    <dbReference type="NCBI Taxonomy" id="2650748"/>
    <lineage>
        <taxon>Bacteria</taxon>
        <taxon>Bacillati</taxon>
        <taxon>Actinomycetota</taxon>
        <taxon>Actinomycetes</taxon>
        <taxon>Streptosporangiales</taxon>
        <taxon>Thermomonosporaceae</taxon>
        <taxon>Actinomadura</taxon>
    </lineage>
</organism>
<dbReference type="Proteomes" id="UP000462055">
    <property type="component" value="Unassembled WGS sequence"/>
</dbReference>
<sequence length="126" mass="13557">MTVFDAFRKVALACEGYGIERLSVSQTEESCTVDLLLRWGPGKPDVVLSFTDVYYLEVGRPPGSGAIPLMELAATVLEPGDDPWPAGLSIDLVRSSSLPPLLWFRAGGIIQMNIVSAIATAYQEIG</sequence>
<evidence type="ECO:0000313" key="2">
    <source>
        <dbReference type="Proteomes" id="UP000462055"/>
    </source>
</evidence>
<proteinExistence type="predicted"/>
<evidence type="ECO:0000313" key="1">
    <source>
        <dbReference type="EMBL" id="MWA02746.1"/>
    </source>
</evidence>
<dbReference type="EMBL" id="WBMS02000015">
    <property type="protein sequence ID" value="MWA02746.1"/>
    <property type="molecule type" value="Genomic_DNA"/>
</dbReference>
<protein>
    <submittedName>
        <fullName evidence="1">Uncharacterized protein</fullName>
    </submittedName>
</protein>
<name>A0A6I4MKJ9_9ACTN</name>
<dbReference type="RefSeq" id="WP_151595236.1">
    <property type="nucleotide sequence ID" value="NZ_WBMS02000015.1"/>
</dbReference>
<reference evidence="1" key="1">
    <citation type="submission" date="2019-12" db="EMBL/GenBank/DDBJ databases">
        <title>Actinomadura physcomitrii sp. nov., a novel actinomycete isolated from moss [Physcomitrium sphaericum (Ludw) Fuernr].</title>
        <authorList>
            <person name="Zhuang X."/>
        </authorList>
    </citation>
    <scope>NUCLEOTIDE SEQUENCE [LARGE SCALE GENOMIC DNA]</scope>
    <source>
        <strain evidence="1">LD22</strain>
    </source>
</reference>
<keyword evidence="2" id="KW-1185">Reference proteome</keyword>